<dbReference type="InterPro" id="IPR036249">
    <property type="entry name" value="Thioredoxin-like_sf"/>
</dbReference>
<accession>X1L0W3</accession>
<dbReference type="SUPFAM" id="SSF52833">
    <property type="entry name" value="Thioredoxin-like"/>
    <property type="match status" value="1"/>
</dbReference>
<proteinExistence type="predicted"/>
<evidence type="ECO:0000256" key="1">
    <source>
        <dbReference type="SAM" id="MobiDB-lite"/>
    </source>
</evidence>
<organism evidence="2">
    <name type="scientific">marine sediment metagenome</name>
    <dbReference type="NCBI Taxonomy" id="412755"/>
    <lineage>
        <taxon>unclassified sequences</taxon>
        <taxon>metagenomes</taxon>
        <taxon>ecological metagenomes</taxon>
    </lineage>
</organism>
<dbReference type="EMBL" id="BARV01000530">
    <property type="protein sequence ID" value="GAH99520.1"/>
    <property type="molecule type" value="Genomic_DNA"/>
</dbReference>
<dbReference type="AlphaFoldDB" id="X1L0W3"/>
<feature type="compositionally biased region" description="Gly residues" evidence="1">
    <location>
        <begin position="126"/>
        <end position="139"/>
    </location>
</feature>
<name>X1L0W3_9ZZZZ</name>
<sequence>EKEKFSSYFSCFVKDGDFEKCLSDANIDRTKLATCISETDQEYNITLQYNDKSTWLNERFPKFNVHSDLNEKYGVRGSPTVVINDQVVNIDPRSPEKFKEVICQAFNSSPEECSQALSDDAPSPGLGEGTGSSSGGSCQ</sequence>
<comment type="caution">
    <text evidence="2">The sequence shown here is derived from an EMBL/GenBank/DDBJ whole genome shotgun (WGS) entry which is preliminary data.</text>
</comment>
<reference evidence="2" key="1">
    <citation type="journal article" date="2014" name="Front. Microbiol.">
        <title>High frequency of phylogenetically diverse reductive dehalogenase-homologous genes in deep subseafloor sedimentary metagenomes.</title>
        <authorList>
            <person name="Kawai M."/>
            <person name="Futagami T."/>
            <person name="Toyoda A."/>
            <person name="Takaki Y."/>
            <person name="Nishi S."/>
            <person name="Hori S."/>
            <person name="Arai W."/>
            <person name="Tsubouchi T."/>
            <person name="Morono Y."/>
            <person name="Uchiyama I."/>
            <person name="Ito T."/>
            <person name="Fujiyama A."/>
            <person name="Inagaki F."/>
            <person name="Takami H."/>
        </authorList>
    </citation>
    <scope>NUCLEOTIDE SEQUENCE</scope>
    <source>
        <strain evidence="2">Expedition CK06-06</strain>
    </source>
</reference>
<dbReference type="Gene3D" id="3.40.30.10">
    <property type="entry name" value="Glutaredoxin"/>
    <property type="match status" value="1"/>
</dbReference>
<feature type="non-terminal residue" evidence="2">
    <location>
        <position position="1"/>
    </location>
</feature>
<protein>
    <recommendedName>
        <fullName evidence="3">Thioredoxin-like fold domain-containing protein</fullName>
    </recommendedName>
</protein>
<evidence type="ECO:0008006" key="3">
    <source>
        <dbReference type="Google" id="ProtNLM"/>
    </source>
</evidence>
<feature type="region of interest" description="Disordered" evidence="1">
    <location>
        <begin position="113"/>
        <end position="139"/>
    </location>
</feature>
<evidence type="ECO:0000313" key="2">
    <source>
        <dbReference type="EMBL" id="GAH99520.1"/>
    </source>
</evidence>
<gene>
    <name evidence="2" type="ORF">S06H3_01940</name>
</gene>